<feature type="region of interest" description="Disordered" evidence="1">
    <location>
        <begin position="1"/>
        <end position="106"/>
    </location>
</feature>
<proteinExistence type="predicted"/>
<feature type="region of interest" description="Disordered" evidence="1">
    <location>
        <begin position="300"/>
        <end position="329"/>
    </location>
</feature>
<feature type="region of interest" description="Disordered" evidence="1">
    <location>
        <begin position="200"/>
        <end position="259"/>
    </location>
</feature>
<feature type="compositionally biased region" description="Acidic residues" evidence="1">
    <location>
        <begin position="13"/>
        <end position="27"/>
    </location>
</feature>
<dbReference type="EMBL" id="CDMZ01004963">
    <property type="protein sequence ID" value="CEM51503.1"/>
    <property type="molecule type" value="Genomic_DNA"/>
</dbReference>
<dbReference type="VEuPathDB" id="CryptoDB:Cvel_10668"/>
<feature type="compositionally biased region" description="Polar residues" evidence="1">
    <location>
        <begin position="55"/>
        <end position="66"/>
    </location>
</feature>
<dbReference type="Pfam" id="PF07818">
    <property type="entry name" value="HCNGP"/>
    <property type="match status" value="1"/>
</dbReference>
<dbReference type="GO" id="GO:0006355">
    <property type="term" value="P:regulation of DNA-templated transcription"/>
    <property type="evidence" value="ECO:0007669"/>
    <property type="project" value="InterPro"/>
</dbReference>
<name>A0A0G4I3R6_9ALVE</name>
<accession>A0A0G4I3R6</accession>
<dbReference type="AlphaFoldDB" id="A0A0G4I3R6"/>
<reference evidence="2" key="1">
    <citation type="submission" date="2014-11" db="EMBL/GenBank/DDBJ databases">
        <authorList>
            <person name="Otto D Thomas"/>
            <person name="Naeem Raeece"/>
        </authorList>
    </citation>
    <scope>NUCLEOTIDE SEQUENCE</scope>
</reference>
<organism evidence="2">
    <name type="scientific">Chromera velia CCMP2878</name>
    <dbReference type="NCBI Taxonomy" id="1169474"/>
    <lineage>
        <taxon>Eukaryota</taxon>
        <taxon>Sar</taxon>
        <taxon>Alveolata</taxon>
        <taxon>Colpodellida</taxon>
        <taxon>Chromeraceae</taxon>
        <taxon>Chromera</taxon>
    </lineage>
</organism>
<protein>
    <submittedName>
        <fullName evidence="2">Uncharacterized protein</fullName>
    </submittedName>
</protein>
<dbReference type="InterPro" id="IPR012479">
    <property type="entry name" value="SAP30BP"/>
</dbReference>
<evidence type="ECO:0000256" key="1">
    <source>
        <dbReference type="SAM" id="MobiDB-lite"/>
    </source>
</evidence>
<evidence type="ECO:0000313" key="2">
    <source>
        <dbReference type="EMBL" id="CEM51503.1"/>
    </source>
</evidence>
<sequence>MTKGLGDLLGGYGDDDDESGDEEEETQEAPKAPQPEEGGPAIEPAAPSDVKQSDDTASVASKSVQPGASPEEEPLQGILADEYEDGSSSESADKIRMPQESTRGVPPELKDALQELKNVRQAKQHTVLKELAKRRDHANPYGLEKVMSDFKIDEPSCSTLPPEIWDPASVMDDPQTERYDYIAKNTKFTVKSVAEYIEKHRKRRAGFEPNGDSARPRKSRWDSGEPQGGASGAPPSGPLTLQRHGSAGPPLVAGLTTANGGLGVLGPLLGTTSMPGLFPMQQGLNAGTFLPPFTITAAPDVPSVDGDRASEAGGLGETAPSELEAEAAP</sequence>
<gene>
    <name evidence="2" type="ORF">Cvel_10668</name>
</gene>